<keyword evidence="3" id="KW-1185">Reference proteome</keyword>
<protein>
    <recommendedName>
        <fullName evidence="4">DUF4367 domain-containing protein</fullName>
    </recommendedName>
</protein>
<evidence type="ECO:0000256" key="1">
    <source>
        <dbReference type="SAM" id="Phobius"/>
    </source>
</evidence>
<dbReference type="RefSeq" id="WP_106181102.1">
    <property type="nucleotide sequence ID" value="NZ_PVNH01000010.1"/>
</dbReference>
<feature type="transmembrane region" description="Helical" evidence="1">
    <location>
        <begin position="98"/>
        <end position="120"/>
    </location>
</feature>
<dbReference type="OrthoDB" id="5180342at2"/>
<keyword evidence="1" id="KW-0812">Transmembrane</keyword>
<evidence type="ECO:0000313" key="2">
    <source>
        <dbReference type="EMBL" id="PRX45175.1"/>
    </source>
</evidence>
<name>A0A2T0LPL2_9PSEU</name>
<evidence type="ECO:0008006" key="4">
    <source>
        <dbReference type="Google" id="ProtNLM"/>
    </source>
</evidence>
<proteinExistence type="predicted"/>
<gene>
    <name evidence="2" type="ORF">B0I33_110275</name>
</gene>
<organism evidence="2 3">
    <name type="scientific">Prauserella shujinwangii</name>
    <dbReference type="NCBI Taxonomy" id="1453103"/>
    <lineage>
        <taxon>Bacteria</taxon>
        <taxon>Bacillati</taxon>
        <taxon>Actinomycetota</taxon>
        <taxon>Actinomycetes</taxon>
        <taxon>Pseudonocardiales</taxon>
        <taxon>Pseudonocardiaceae</taxon>
        <taxon>Prauserella</taxon>
    </lineage>
</organism>
<evidence type="ECO:0000313" key="3">
    <source>
        <dbReference type="Proteomes" id="UP000238362"/>
    </source>
</evidence>
<keyword evidence="1" id="KW-1133">Transmembrane helix</keyword>
<keyword evidence="1" id="KW-0472">Membrane</keyword>
<comment type="caution">
    <text evidence="2">The sequence shown here is derived from an EMBL/GenBank/DDBJ whole genome shotgun (WGS) entry which is preliminary data.</text>
</comment>
<dbReference type="EMBL" id="PVNH01000010">
    <property type="protein sequence ID" value="PRX45175.1"/>
    <property type="molecule type" value="Genomic_DNA"/>
</dbReference>
<sequence length="364" mass="37082">MRHPTDGTLRRLLDEPAGVADADRRHVAGCPVCRSALAAVQEDAAAAGAALHAGLTVDGADTDAGWHRLSREVASGRPRPRPAAARTGRWRAALRSPVTAVVAVVALLTGAGAAAAANWLQIFRTEQIAPVTISQADLVALPDLSAYGEVETSGDVDLRQVAGRAEAAEATGIPVPRVTALPRGVTGEPEYQVAGQVSAVFTFSAEKAARAAEAAGETLPAPPPGLDGSRFRLTGGPGFAAVWSEPRGVPAMIVARAVAPSAYSEGIPFETARDYLLSLPGLPQDVASRLRGFSGAGTTLPLPVPDGLVTTSTADVGGAPATVLTSRDGLLAGVVWVDDGIVTAVGGPLTDDEVLSVAREVASR</sequence>
<reference evidence="2 3" key="1">
    <citation type="submission" date="2018-03" db="EMBL/GenBank/DDBJ databases">
        <title>Genomic Encyclopedia of Type Strains, Phase III (KMG-III): the genomes of soil and plant-associated and newly described type strains.</title>
        <authorList>
            <person name="Whitman W."/>
        </authorList>
    </citation>
    <scope>NUCLEOTIDE SEQUENCE [LARGE SCALE GENOMIC DNA]</scope>
    <source>
        <strain evidence="2 3">CGMCC 4.7125</strain>
    </source>
</reference>
<dbReference type="AlphaFoldDB" id="A0A2T0LPL2"/>
<accession>A0A2T0LPL2</accession>
<dbReference type="Proteomes" id="UP000238362">
    <property type="component" value="Unassembled WGS sequence"/>
</dbReference>